<proteinExistence type="predicted"/>
<evidence type="ECO:0000313" key="2">
    <source>
        <dbReference type="Proteomes" id="UP000219271"/>
    </source>
</evidence>
<evidence type="ECO:0000313" key="1">
    <source>
        <dbReference type="EMBL" id="SOD61121.1"/>
    </source>
</evidence>
<accession>A0A286DR67</accession>
<sequence>MKHRDYIQRRVPGDLTQVDIREQWQITFWVLELHTTQERLTRAVREAGPDADQVRAWLEKNPPPRASRY</sequence>
<dbReference type="OrthoDB" id="7030114at2"/>
<dbReference type="EMBL" id="OCMY01000003">
    <property type="protein sequence ID" value="SOD61121.1"/>
    <property type="molecule type" value="Genomic_DNA"/>
</dbReference>
<keyword evidence="2" id="KW-1185">Reference proteome</keyword>
<dbReference type="InterPro" id="IPR022037">
    <property type="entry name" value="DUF3606"/>
</dbReference>
<evidence type="ECO:0008006" key="3">
    <source>
        <dbReference type="Google" id="ProtNLM"/>
    </source>
</evidence>
<name>A0A286DR67_9GAMM</name>
<gene>
    <name evidence="1" type="ORF">SAMN06273570_4956</name>
</gene>
<protein>
    <recommendedName>
        <fullName evidence="3">DUF3606 domain-containing protein</fullName>
    </recommendedName>
</protein>
<dbReference type="RefSeq" id="WP_097098387.1">
    <property type="nucleotide sequence ID" value="NZ_OCMY01000003.1"/>
</dbReference>
<dbReference type="Pfam" id="PF12244">
    <property type="entry name" value="DUF3606"/>
    <property type="match status" value="1"/>
</dbReference>
<organism evidence="1 2">
    <name type="scientific">Candidatus Pantoea floridensis</name>
    <dbReference type="NCBI Taxonomy" id="1938870"/>
    <lineage>
        <taxon>Bacteria</taxon>
        <taxon>Pseudomonadati</taxon>
        <taxon>Pseudomonadota</taxon>
        <taxon>Gammaproteobacteria</taxon>
        <taxon>Enterobacterales</taxon>
        <taxon>Erwiniaceae</taxon>
        <taxon>Pantoea</taxon>
    </lineage>
</organism>
<reference evidence="2" key="1">
    <citation type="submission" date="2017-09" db="EMBL/GenBank/DDBJ databases">
        <authorList>
            <person name="Varghese N."/>
            <person name="Submissions S."/>
        </authorList>
    </citation>
    <scope>NUCLEOTIDE SEQUENCE [LARGE SCALE GENOMIC DNA]</scope>
    <source>
        <strain evidence="2">JKS000234</strain>
    </source>
</reference>
<dbReference type="Proteomes" id="UP000219271">
    <property type="component" value="Unassembled WGS sequence"/>
</dbReference>
<dbReference type="AlphaFoldDB" id="A0A286DR67"/>